<gene>
    <name evidence="2" type="ORF">ORJ04_17990</name>
</gene>
<dbReference type="EMBL" id="JAPJDZ010000072">
    <property type="protein sequence ID" value="MDP5137848.1"/>
    <property type="molecule type" value="Genomic_DNA"/>
</dbReference>
<evidence type="ECO:0000313" key="2">
    <source>
        <dbReference type="EMBL" id="MDP5137848.1"/>
    </source>
</evidence>
<name>A0ABT9I397_9GAMM</name>
<accession>A0ABT9I397</accession>
<evidence type="ECO:0000259" key="1">
    <source>
        <dbReference type="Pfam" id="PF14280"/>
    </source>
</evidence>
<dbReference type="RefSeq" id="WP_305977052.1">
    <property type="nucleotide sequence ID" value="NZ_JAPJDZ010000072.1"/>
</dbReference>
<keyword evidence="3" id="KW-1185">Reference proteome</keyword>
<protein>
    <submittedName>
        <fullName evidence="2">DUF4365 domain-containing protein</fullName>
    </submittedName>
</protein>
<dbReference type="PROSITE" id="PS51257">
    <property type="entry name" value="PROKAR_LIPOPROTEIN"/>
    <property type="match status" value="1"/>
</dbReference>
<proteinExistence type="predicted"/>
<organism evidence="2 3">
    <name type="scientific">Rheinheimera baltica</name>
    <dbReference type="NCBI Taxonomy" id="67576"/>
    <lineage>
        <taxon>Bacteria</taxon>
        <taxon>Pseudomonadati</taxon>
        <taxon>Pseudomonadota</taxon>
        <taxon>Gammaproteobacteria</taxon>
        <taxon>Chromatiales</taxon>
        <taxon>Chromatiaceae</taxon>
        <taxon>Rheinheimera</taxon>
    </lineage>
</organism>
<comment type="caution">
    <text evidence="2">The sequence shown here is derived from an EMBL/GenBank/DDBJ whole genome shotgun (WGS) entry which is preliminary data.</text>
</comment>
<dbReference type="InterPro" id="IPR025375">
    <property type="entry name" value="DUF4365"/>
</dbReference>
<evidence type="ECO:0000313" key="3">
    <source>
        <dbReference type="Proteomes" id="UP001231109"/>
    </source>
</evidence>
<dbReference type="Proteomes" id="UP001231109">
    <property type="component" value="Unassembled WGS sequence"/>
</dbReference>
<reference evidence="2 3" key="1">
    <citation type="submission" date="2022-11" db="EMBL/GenBank/DDBJ databases">
        <title>Viruses from the air-sea interface of a natural surface slick.</title>
        <authorList>
            <person name="Rahlff J."/>
            <person name="Holmfeldt K."/>
        </authorList>
    </citation>
    <scope>NUCLEOTIDE SEQUENCE [LARGE SCALE GENOMIC DNA]</scope>
    <source>
        <strain evidence="2 3">SMS4</strain>
    </source>
</reference>
<sequence length="169" mass="18936">MAVPKNNLKELHNMSLLHPIAVAAGCTIEAVKHDFNKVDCILIGCDWDTTPQLNAQLKATSRSYQISTEEGNIKYALDAETYNKLVGNNFVPTVLVLAIIPDDENERVSEESDHLIIKGHLYWKYLRGAKTDNKSSVTIEIPLENKFSSDAIKKIMSYIDENGRLGVFQ</sequence>
<dbReference type="Pfam" id="PF14280">
    <property type="entry name" value="DUF4365"/>
    <property type="match status" value="1"/>
</dbReference>
<feature type="domain" description="DUF4365" evidence="1">
    <location>
        <begin position="20"/>
        <end position="158"/>
    </location>
</feature>